<dbReference type="PROSITE" id="PS50010">
    <property type="entry name" value="DH_2"/>
    <property type="match status" value="1"/>
</dbReference>
<reference evidence="2 3" key="1">
    <citation type="submission" date="2024-11" db="EMBL/GenBank/DDBJ databases">
        <title>Adaptive evolution of stress response genes in parasites aligns with host niche diversity.</title>
        <authorList>
            <person name="Hahn C."/>
            <person name="Resl P."/>
        </authorList>
    </citation>
    <scope>NUCLEOTIDE SEQUENCE [LARGE SCALE GENOMIC DNA]</scope>
    <source>
        <strain evidence="2">EGGRZ-B1_66</strain>
        <tissue evidence="2">Body</tissue>
    </source>
</reference>
<evidence type="ECO:0000313" key="2">
    <source>
        <dbReference type="EMBL" id="KAL3310450.1"/>
    </source>
</evidence>
<dbReference type="InterPro" id="IPR000219">
    <property type="entry name" value="DH_dom"/>
</dbReference>
<comment type="caution">
    <text evidence="2">The sequence shown here is derived from an EMBL/GenBank/DDBJ whole genome shotgun (WGS) entry which is preliminary data.</text>
</comment>
<accession>A0ABD2PTC7</accession>
<dbReference type="Pfam" id="PF00621">
    <property type="entry name" value="RhoGEF"/>
    <property type="match status" value="1"/>
</dbReference>
<dbReference type="Gene3D" id="1.20.900.10">
    <property type="entry name" value="Dbl homology (DH) domain"/>
    <property type="match status" value="1"/>
</dbReference>
<feature type="domain" description="DH" evidence="1">
    <location>
        <begin position="1"/>
        <end position="165"/>
    </location>
</feature>
<keyword evidence="3" id="KW-1185">Reference proteome</keyword>
<organism evidence="2 3">
    <name type="scientific">Cichlidogyrus casuarinus</name>
    <dbReference type="NCBI Taxonomy" id="1844966"/>
    <lineage>
        <taxon>Eukaryota</taxon>
        <taxon>Metazoa</taxon>
        <taxon>Spiralia</taxon>
        <taxon>Lophotrochozoa</taxon>
        <taxon>Platyhelminthes</taxon>
        <taxon>Monogenea</taxon>
        <taxon>Monopisthocotylea</taxon>
        <taxon>Dactylogyridea</taxon>
        <taxon>Ancyrocephalidae</taxon>
        <taxon>Cichlidogyrus</taxon>
    </lineage>
</organism>
<name>A0ABD2PTC7_9PLAT</name>
<dbReference type="Proteomes" id="UP001626550">
    <property type="component" value="Unassembled WGS sequence"/>
</dbReference>
<dbReference type="EMBL" id="JBJKFK010002946">
    <property type="protein sequence ID" value="KAL3310450.1"/>
    <property type="molecule type" value="Genomic_DNA"/>
</dbReference>
<dbReference type="InterPro" id="IPR035899">
    <property type="entry name" value="DBL_dom_sf"/>
</dbReference>
<dbReference type="AlphaFoldDB" id="A0ABD2PTC7"/>
<evidence type="ECO:0000259" key="1">
    <source>
        <dbReference type="PROSITE" id="PS50010"/>
    </source>
</evidence>
<sequence length="165" mass="19378">MVLTELLKTERNYLLLLVAFRDVYAVHLPSRDKVNWSHFIGNKEPRETFFPNLDEIITLHARINFNLYKLHRQSDYTIIGNLGDMLLQLFNSRVLSSFIRCYGDLMYAHNIIKHLVQSIRRDSTSQISQYFIVSFPNPRPFPLSLSFRMPSRIAALIAKPWTTFT</sequence>
<proteinExistence type="predicted"/>
<dbReference type="SUPFAM" id="SSF48065">
    <property type="entry name" value="DBL homology domain (DH-domain)"/>
    <property type="match status" value="1"/>
</dbReference>
<evidence type="ECO:0000313" key="3">
    <source>
        <dbReference type="Proteomes" id="UP001626550"/>
    </source>
</evidence>
<gene>
    <name evidence="2" type="ORF">Ciccas_010986</name>
</gene>
<protein>
    <recommendedName>
        <fullName evidence="1">DH domain-containing protein</fullName>
    </recommendedName>
</protein>